<evidence type="ECO:0000313" key="1">
    <source>
        <dbReference type="EMBL" id="VVC43455.1"/>
    </source>
</evidence>
<organism evidence="1 2">
    <name type="scientific">Cinara cedri</name>
    <dbReference type="NCBI Taxonomy" id="506608"/>
    <lineage>
        <taxon>Eukaryota</taxon>
        <taxon>Metazoa</taxon>
        <taxon>Ecdysozoa</taxon>
        <taxon>Arthropoda</taxon>
        <taxon>Hexapoda</taxon>
        <taxon>Insecta</taxon>
        <taxon>Pterygota</taxon>
        <taxon>Neoptera</taxon>
        <taxon>Paraneoptera</taxon>
        <taxon>Hemiptera</taxon>
        <taxon>Sternorrhyncha</taxon>
        <taxon>Aphidomorpha</taxon>
        <taxon>Aphidoidea</taxon>
        <taxon>Aphididae</taxon>
        <taxon>Lachninae</taxon>
        <taxon>Cinara</taxon>
    </lineage>
</organism>
<dbReference type="AlphaFoldDB" id="A0A5E4NFD5"/>
<gene>
    <name evidence="1" type="ORF">CINCED_3A003916</name>
</gene>
<sequence length="113" mass="13009">MIQKLDSVHQICHLLKKLTTKHSLGRIFQINEIEKRPIACSICKAENNEIVCQLCDSSKKIPIQRECRHEGQIIAVEKMIKETKKRTDGFEVIQCVVFDVPKVDRGPTDPLKR</sequence>
<dbReference type="EMBL" id="CABPRJ010002369">
    <property type="protein sequence ID" value="VVC43455.1"/>
    <property type="molecule type" value="Genomic_DNA"/>
</dbReference>
<reference evidence="1 2" key="1">
    <citation type="submission" date="2019-08" db="EMBL/GenBank/DDBJ databases">
        <authorList>
            <person name="Alioto T."/>
            <person name="Alioto T."/>
            <person name="Gomez Garrido J."/>
        </authorList>
    </citation>
    <scope>NUCLEOTIDE SEQUENCE [LARGE SCALE GENOMIC DNA]</scope>
</reference>
<dbReference type="Proteomes" id="UP000325440">
    <property type="component" value="Unassembled WGS sequence"/>
</dbReference>
<name>A0A5E4NFD5_9HEMI</name>
<accession>A0A5E4NFD5</accession>
<proteinExistence type="predicted"/>
<dbReference type="OrthoDB" id="2499658at2759"/>
<protein>
    <submittedName>
        <fullName evidence="1">Uncharacterized protein</fullName>
    </submittedName>
</protein>
<evidence type="ECO:0000313" key="2">
    <source>
        <dbReference type="Proteomes" id="UP000325440"/>
    </source>
</evidence>
<keyword evidence="2" id="KW-1185">Reference proteome</keyword>